<dbReference type="AlphaFoldDB" id="A0A2P6MNN2"/>
<dbReference type="Proteomes" id="UP000241769">
    <property type="component" value="Unassembled WGS sequence"/>
</dbReference>
<feature type="region of interest" description="Disordered" evidence="1">
    <location>
        <begin position="297"/>
        <end position="327"/>
    </location>
</feature>
<feature type="compositionally biased region" description="Basic and acidic residues" evidence="1">
    <location>
        <begin position="297"/>
        <end position="307"/>
    </location>
</feature>
<feature type="region of interest" description="Disordered" evidence="1">
    <location>
        <begin position="198"/>
        <end position="219"/>
    </location>
</feature>
<name>A0A2P6MNN2_9EUKA</name>
<reference evidence="2 3" key="1">
    <citation type="journal article" date="2018" name="Genome Biol. Evol.">
        <title>Multiple Roots of Fruiting Body Formation in Amoebozoa.</title>
        <authorList>
            <person name="Hillmann F."/>
            <person name="Forbes G."/>
            <person name="Novohradska S."/>
            <person name="Ferling I."/>
            <person name="Riege K."/>
            <person name="Groth M."/>
            <person name="Westermann M."/>
            <person name="Marz M."/>
            <person name="Spaller T."/>
            <person name="Winckler T."/>
            <person name="Schaap P."/>
            <person name="Glockner G."/>
        </authorList>
    </citation>
    <scope>NUCLEOTIDE SEQUENCE [LARGE SCALE GENOMIC DNA]</scope>
    <source>
        <strain evidence="2 3">Jena</strain>
    </source>
</reference>
<evidence type="ECO:0000313" key="3">
    <source>
        <dbReference type="Proteomes" id="UP000241769"/>
    </source>
</evidence>
<sequence>MCFPSEMKICAVHTSLERRICCGLSHRDTCGLSHRDMQFHVMESSTPVWAHVLSFRDEDMCCSHKPREQYIMWSQPRGHVWSQPQGHAWSQPQGHVWSQPQGHASAPNFASKDSTGSERCLSPFFPLVQIFVPAANTESSFLWSQRGWHLSPVAHLNCRTSCRGVRVGKIGLASQCLIHLGSLMEDVIPNRVFDRTISDHSQETDPGSPANDASRKDDRISLPRDRVFSPLWPHLVATLVDCPLRPTGRDQITGVKDLIFWPSVDLESDELYGLKRNNSQPSVAPRIAATTLNIIRPDHIDQRKDSAQQEEPPSPERDLLPKSALLN</sequence>
<dbReference type="EMBL" id="MDYQ01000637">
    <property type="protein sequence ID" value="PRP73292.1"/>
    <property type="molecule type" value="Genomic_DNA"/>
</dbReference>
<feature type="compositionally biased region" description="Polar residues" evidence="1">
    <location>
        <begin position="83"/>
        <end position="102"/>
    </location>
</feature>
<evidence type="ECO:0000256" key="1">
    <source>
        <dbReference type="SAM" id="MobiDB-lite"/>
    </source>
</evidence>
<feature type="region of interest" description="Disordered" evidence="1">
    <location>
        <begin position="83"/>
        <end position="114"/>
    </location>
</feature>
<protein>
    <submittedName>
        <fullName evidence="2">Uncharacterized protein</fullName>
    </submittedName>
</protein>
<accession>A0A2P6MNN2</accession>
<proteinExistence type="predicted"/>
<gene>
    <name evidence="2" type="ORF">PROFUN_16215</name>
</gene>
<keyword evidence="3" id="KW-1185">Reference proteome</keyword>
<evidence type="ECO:0000313" key="2">
    <source>
        <dbReference type="EMBL" id="PRP73292.1"/>
    </source>
</evidence>
<dbReference type="InParanoid" id="A0A2P6MNN2"/>
<comment type="caution">
    <text evidence="2">The sequence shown here is derived from an EMBL/GenBank/DDBJ whole genome shotgun (WGS) entry which is preliminary data.</text>
</comment>
<organism evidence="2 3">
    <name type="scientific">Planoprotostelium fungivorum</name>
    <dbReference type="NCBI Taxonomy" id="1890364"/>
    <lineage>
        <taxon>Eukaryota</taxon>
        <taxon>Amoebozoa</taxon>
        <taxon>Evosea</taxon>
        <taxon>Variosea</taxon>
        <taxon>Cavosteliida</taxon>
        <taxon>Cavosteliaceae</taxon>
        <taxon>Planoprotostelium</taxon>
    </lineage>
</organism>